<evidence type="ECO:0000313" key="2">
    <source>
        <dbReference type="EMBL" id="PWG01687.1"/>
    </source>
</evidence>
<dbReference type="Proteomes" id="UP000245916">
    <property type="component" value="Unassembled WGS sequence"/>
</dbReference>
<comment type="caution">
    <text evidence="2">The sequence shown here is derived from an EMBL/GenBank/DDBJ whole genome shotgun (WGS) entry which is preliminary data.</text>
</comment>
<gene>
    <name evidence="2" type="ORF">DF286_01485</name>
</gene>
<evidence type="ECO:0000313" key="3">
    <source>
        <dbReference type="Proteomes" id="UP000245916"/>
    </source>
</evidence>
<dbReference type="EMBL" id="QFFF01000001">
    <property type="protein sequence ID" value="PWG01687.1"/>
    <property type="molecule type" value="Genomic_DNA"/>
</dbReference>
<sequence length="97" mass="10986">MTQNGRLLMFRYRRILFRFHPTPASAISKEMEDMTADAAAILALVEPRFGSVERARHWFEKEPLPGFSGRTAEQLVMAGRTAEVRDLLAAVDAGIHW</sequence>
<dbReference type="InterPro" id="IPR024467">
    <property type="entry name" value="Xre/MbcA/ParS-like_toxin-bd"/>
</dbReference>
<name>A0A2U2J045_9SPHN</name>
<evidence type="ECO:0000259" key="1">
    <source>
        <dbReference type="Pfam" id="PF09722"/>
    </source>
</evidence>
<protein>
    <recommendedName>
        <fullName evidence="1">Antitoxin Xre/MbcA/ParS-like toxin-binding domain-containing protein</fullName>
    </recommendedName>
</protein>
<dbReference type="AlphaFoldDB" id="A0A2U2J045"/>
<organism evidence="2 3">
    <name type="scientific">Allosphingosinicella humi</name>
    <dbReference type="NCBI Taxonomy" id="2068657"/>
    <lineage>
        <taxon>Bacteria</taxon>
        <taxon>Pseudomonadati</taxon>
        <taxon>Pseudomonadota</taxon>
        <taxon>Alphaproteobacteria</taxon>
        <taxon>Sphingomonadales</taxon>
        <taxon>Sphingomonadaceae</taxon>
        <taxon>Allosphingosinicella</taxon>
    </lineage>
</organism>
<keyword evidence="3" id="KW-1185">Reference proteome</keyword>
<dbReference type="OrthoDB" id="582619at2"/>
<reference evidence="2 3" key="1">
    <citation type="submission" date="2018-05" db="EMBL/GenBank/DDBJ databases">
        <title>Genome of Sphingosinicella humi QZX222.</title>
        <authorList>
            <person name="Qiao Z."/>
            <person name="Wang G."/>
        </authorList>
    </citation>
    <scope>NUCLEOTIDE SEQUENCE [LARGE SCALE GENOMIC DNA]</scope>
    <source>
        <strain evidence="2 3">QZX222</strain>
    </source>
</reference>
<proteinExistence type="predicted"/>
<accession>A0A2U2J045</accession>
<dbReference type="Pfam" id="PF09722">
    <property type="entry name" value="Xre_MbcA_ParS_C"/>
    <property type="match status" value="1"/>
</dbReference>
<dbReference type="RefSeq" id="WP_109269826.1">
    <property type="nucleotide sequence ID" value="NZ_QFFF01000001.1"/>
</dbReference>
<feature type="domain" description="Antitoxin Xre/MbcA/ParS-like toxin-binding" evidence="1">
    <location>
        <begin position="49"/>
        <end position="94"/>
    </location>
</feature>